<reference evidence="2 4" key="2">
    <citation type="submission" date="2018-08" db="EMBL/GenBank/DDBJ databases">
        <title>Genetic Globetrotter - A new plasmid hitch-hiking vast phylogenetic and geographic distances.</title>
        <authorList>
            <person name="Vollmers J."/>
            <person name="Petersen J."/>
        </authorList>
    </citation>
    <scope>NUCLEOTIDE SEQUENCE [LARGE SCALE GENOMIC DNA]</scope>
    <source>
        <strain evidence="2 4">DSM 26383</strain>
    </source>
</reference>
<keyword evidence="3" id="KW-1185">Reference proteome</keyword>
<organism evidence="1 3">
    <name type="scientific">Roseovarius indicus</name>
    <dbReference type="NCBI Taxonomy" id="540747"/>
    <lineage>
        <taxon>Bacteria</taxon>
        <taxon>Pseudomonadati</taxon>
        <taxon>Pseudomonadota</taxon>
        <taxon>Alphaproteobacteria</taxon>
        <taxon>Rhodobacterales</taxon>
        <taxon>Roseobacteraceae</taxon>
        <taxon>Roseovarius</taxon>
    </lineage>
</organism>
<dbReference type="PIRSF" id="PIRSF033328">
    <property type="entry name" value="Phest_Mll4975"/>
    <property type="match status" value="1"/>
</dbReference>
<dbReference type="STRING" id="540747.SAMN04488031_111126"/>
<protein>
    <submittedName>
        <fullName evidence="1 2">Phosphonate metabolism protein</fullName>
    </submittedName>
</protein>
<accession>A0A0T5P1U1</accession>
<name>A0A0T5P1U1_9RHOB</name>
<dbReference type="Gene3D" id="3.90.1140.10">
    <property type="entry name" value="Cyclic phosphodiesterase"/>
    <property type="match status" value="1"/>
</dbReference>
<dbReference type="Pfam" id="PF06299">
    <property type="entry name" value="DUF1045"/>
    <property type="match status" value="1"/>
</dbReference>
<proteinExistence type="predicted"/>
<dbReference type="AlphaFoldDB" id="A0A0T5P1U1"/>
<dbReference type="Proteomes" id="UP000051401">
    <property type="component" value="Unassembled WGS sequence"/>
</dbReference>
<evidence type="ECO:0000313" key="4">
    <source>
        <dbReference type="Proteomes" id="UP000325785"/>
    </source>
</evidence>
<reference evidence="1 3" key="1">
    <citation type="submission" date="2015-04" db="EMBL/GenBank/DDBJ databases">
        <title>The draft genome sequence of Roseovarius indicus B108T.</title>
        <authorList>
            <person name="Li G."/>
            <person name="Lai Q."/>
            <person name="Shao Z."/>
            <person name="Yan P."/>
        </authorList>
    </citation>
    <scope>NUCLEOTIDE SEQUENCE [LARGE SCALE GENOMIC DNA]</scope>
    <source>
        <strain evidence="1 3">B108</strain>
    </source>
</reference>
<dbReference type="EMBL" id="LAXI01000027">
    <property type="protein sequence ID" value="KRS15130.1"/>
    <property type="molecule type" value="Genomic_DNA"/>
</dbReference>
<dbReference type="InterPro" id="IPR009389">
    <property type="entry name" value="DUF1045"/>
</dbReference>
<sequence>MSYKRYAVYYTPSDEGFAHFGAEWLGWDIARGEPVDQPEIPDLPAPLPELTETPRPYGFHGTIKPPFRLAEDKSESDLFEAFDRLCTQMPPATLDGLELAAMGRFLALVVRGDTTQLQGIAAMAVETLDSFRAPPTDAELEKRRAAGLTDRQEALLQRWGYPYVMEDFRFHMTLSSKLPKDQLDAVRAILAQRLHGQIPQPFVFDGLSLVGEAEDGHFHLIQRHTFPA</sequence>
<dbReference type="KEGG" id="rid:RIdsm_00560"/>
<dbReference type="PATRIC" id="fig|540747.5.peg.3424"/>
<evidence type="ECO:0000313" key="2">
    <source>
        <dbReference type="EMBL" id="QEW24777.1"/>
    </source>
</evidence>
<dbReference type="OrthoDB" id="4954742at2"/>
<dbReference type="Proteomes" id="UP000325785">
    <property type="component" value="Chromosome"/>
</dbReference>
<evidence type="ECO:0000313" key="3">
    <source>
        <dbReference type="Proteomes" id="UP000051401"/>
    </source>
</evidence>
<dbReference type="EMBL" id="CP031598">
    <property type="protein sequence ID" value="QEW24777.1"/>
    <property type="molecule type" value="Genomic_DNA"/>
</dbReference>
<evidence type="ECO:0000313" key="1">
    <source>
        <dbReference type="EMBL" id="KRS15130.1"/>
    </source>
</evidence>
<gene>
    <name evidence="2" type="ORF">RIdsm_00560</name>
    <name evidence="1" type="ORF">XM52_25335</name>
</gene>
<dbReference type="RefSeq" id="WP_057820864.1">
    <property type="nucleotide sequence ID" value="NZ_CP031598.1"/>
</dbReference>